<feature type="transmembrane region" description="Helical" evidence="1">
    <location>
        <begin position="6"/>
        <end position="27"/>
    </location>
</feature>
<dbReference type="EMBL" id="JAODNV010000017">
    <property type="protein sequence ID" value="MCT8991644.1"/>
    <property type="molecule type" value="Genomic_DNA"/>
</dbReference>
<dbReference type="InterPro" id="IPR010679">
    <property type="entry name" value="DUF1254"/>
</dbReference>
<accession>A0A9X2XAN1</accession>
<keyword evidence="1" id="KW-1133">Transmembrane helix</keyword>
<protein>
    <submittedName>
        <fullName evidence="3">DUF1254 domain-containing protein</fullName>
    </submittedName>
</protein>
<evidence type="ECO:0000256" key="1">
    <source>
        <dbReference type="SAM" id="Phobius"/>
    </source>
</evidence>
<dbReference type="PIRSF" id="PIRSF010244">
    <property type="entry name" value="UCP010244_imp"/>
    <property type="match status" value="1"/>
</dbReference>
<evidence type="ECO:0000313" key="4">
    <source>
        <dbReference type="Proteomes" id="UP001149009"/>
    </source>
</evidence>
<comment type="caution">
    <text evidence="3">The sequence shown here is derived from an EMBL/GenBank/DDBJ whole genome shotgun (WGS) entry which is preliminary data.</text>
</comment>
<name>A0A9X2XAN1_9HYPH</name>
<dbReference type="AlphaFoldDB" id="A0A9X2XAN1"/>
<feature type="domain" description="DUF1254" evidence="2">
    <location>
        <begin position="70"/>
        <end position="171"/>
    </location>
</feature>
<dbReference type="RefSeq" id="WP_261516571.1">
    <property type="nucleotide sequence ID" value="NZ_JAODNV010000017.1"/>
</dbReference>
<organism evidence="3 4">
    <name type="scientific">Chelativorans petroleitrophicus</name>
    <dbReference type="NCBI Taxonomy" id="2975484"/>
    <lineage>
        <taxon>Bacteria</taxon>
        <taxon>Pseudomonadati</taxon>
        <taxon>Pseudomonadota</taxon>
        <taxon>Alphaproteobacteria</taxon>
        <taxon>Hyphomicrobiales</taxon>
        <taxon>Phyllobacteriaceae</taxon>
        <taxon>Chelativorans</taxon>
    </lineage>
</organism>
<sequence>MVSRLLHAIGLGIVGAGIVHIAVLLLLPAYSQNDVWSHLSASAQPYTPVRLEASASGRTSTLSNPFLKAAACQFDLADGVLHLSAQSRLPFWSVSIYDPSGLNIVSLTDRAANSPALDLVVASPAQMGRLRIGPPEDLERSAFVETAVEQGFAVVRIFVPDETWEGLADAFLGALTCTPRRLGSEGVG</sequence>
<keyword evidence="4" id="KW-1185">Reference proteome</keyword>
<dbReference type="Proteomes" id="UP001149009">
    <property type="component" value="Unassembled WGS sequence"/>
</dbReference>
<proteinExistence type="predicted"/>
<keyword evidence="1" id="KW-0472">Membrane</keyword>
<reference evidence="3" key="1">
    <citation type="submission" date="2022-08" db="EMBL/GenBank/DDBJ databases">
        <title>Chelativorans sichuanense sp. nov., a paraffin oil-degrading bacterium isolated from a mixture of oil-based drill cuttings and paddy soil.</title>
        <authorList>
            <person name="Yu J."/>
            <person name="Liu H."/>
            <person name="Chen Q."/>
        </authorList>
    </citation>
    <scope>NUCLEOTIDE SEQUENCE</scope>
    <source>
        <strain evidence="3">SCAU 2101</strain>
    </source>
</reference>
<dbReference type="InterPro" id="IPR014456">
    <property type="entry name" value="UCP010244_IM"/>
</dbReference>
<evidence type="ECO:0000313" key="3">
    <source>
        <dbReference type="EMBL" id="MCT8991644.1"/>
    </source>
</evidence>
<evidence type="ECO:0000259" key="2">
    <source>
        <dbReference type="Pfam" id="PF06863"/>
    </source>
</evidence>
<gene>
    <name evidence="3" type="ORF">NYR54_15305</name>
</gene>
<dbReference type="Pfam" id="PF06863">
    <property type="entry name" value="DUF1254"/>
    <property type="match status" value="1"/>
</dbReference>
<keyword evidence="1" id="KW-0812">Transmembrane</keyword>